<keyword evidence="3" id="KW-0393">Immunoglobulin domain</keyword>
<dbReference type="KEGG" id="xla:108706709"/>
<evidence type="ECO:0000313" key="6">
    <source>
        <dbReference type="Proteomes" id="UP000186698"/>
    </source>
</evidence>
<dbReference type="RefSeq" id="XP_018098840.1">
    <property type="nucleotide sequence ID" value="XM_018243351.2"/>
</dbReference>
<dbReference type="Gene3D" id="2.60.40.10">
    <property type="entry name" value="Immunoglobulins"/>
    <property type="match status" value="1"/>
</dbReference>
<dbReference type="Proteomes" id="UP000186698">
    <property type="component" value="Chromosome 1S"/>
</dbReference>
<sequence length="309" mass="34759">MREGAAMFHSSFSVLKPWEYLLSALICIQIEFALSQISITTIPLRPAVGETVLLVVDYKKEILNINWYRGRGTADNINILTHSPGSDFNPTPGPQYTGREKVMDNGTLQISNVMTNYSGAYTLQLTIQEDHLVETQELTVESGSGNEDNMPQETTMSIRNTFPSLLTTTKMIQHIGRTYYILPVLITTGVVIVSGILLIGVIICQKKKKKRSLKGTVYETEPGTERAMETSKSSRETRQPAVRWTPYPILQDHYPSEYQNSNVAVYEEVTYTNDSLVPNNAESAYTDLTYIHLSSDYQDFQRLNQLASP</sequence>
<evidence type="ECO:0000256" key="3">
    <source>
        <dbReference type="ARBA" id="ARBA00023319"/>
    </source>
</evidence>
<evidence type="ECO:0000259" key="5">
    <source>
        <dbReference type="Pfam" id="PF07686"/>
    </source>
</evidence>
<feature type="domain" description="Immunoglobulin V-set" evidence="5">
    <location>
        <begin position="46"/>
        <end position="136"/>
    </location>
</feature>
<dbReference type="SUPFAM" id="SSF48726">
    <property type="entry name" value="Immunoglobulin"/>
    <property type="match status" value="1"/>
</dbReference>
<dbReference type="OrthoDB" id="6353782at2759"/>
<dbReference type="PANTHER" id="PTHR44427:SF1">
    <property type="entry name" value="CARCINOEMBRYONIC ANTIGEN-RELATED CELL ADHESION MOLECULE 1"/>
    <property type="match status" value="1"/>
</dbReference>
<keyword evidence="2" id="KW-0325">Glycoprotein</keyword>
<dbReference type="InterPro" id="IPR013783">
    <property type="entry name" value="Ig-like_fold"/>
</dbReference>
<dbReference type="InterPro" id="IPR050831">
    <property type="entry name" value="CEA_cell_adhesion"/>
</dbReference>
<reference evidence="7" key="1">
    <citation type="submission" date="2025-08" db="UniProtKB">
        <authorList>
            <consortium name="RefSeq"/>
        </authorList>
    </citation>
    <scope>IDENTIFICATION</scope>
    <source>
        <strain evidence="7">J_2021</strain>
        <tissue evidence="7">Erythrocytes</tissue>
    </source>
</reference>
<keyword evidence="6" id="KW-1185">Reference proteome</keyword>
<dbReference type="OMA" id="HIGRTYY"/>
<accession>A0A1L8HM37</accession>
<protein>
    <submittedName>
        <fullName evidence="7">Carcinoembryonic antigen-related cell adhesion molecule 5</fullName>
    </submittedName>
</protein>
<dbReference type="PaxDb" id="8355-A0A1L8HM37"/>
<dbReference type="InterPro" id="IPR013106">
    <property type="entry name" value="Ig_V-set"/>
</dbReference>
<dbReference type="AlphaFoldDB" id="A0A1L8HM37"/>
<dbReference type="InterPro" id="IPR036179">
    <property type="entry name" value="Ig-like_dom_sf"/>
</dbReference>
<evidence type="ECO:0000256" key="1">
    <source>
        <dbReference type="ARBA" id="ARBA00022729"/>
    </source>
</evidence>
<dbReference type="STRING" id="8355.A0A1L8HM37"/>
<evidence type="ECO:0000313" key="7">
    <source>
        <dbReference type="RefSeq" id="XP_018098840.1"/>
    </source>
</evidence>
<organism evidence="6 7">
    <name type="scientific">Xenopus laevis</name>
    <name type="common">African clawed frog</name>
    <dbReference type="NCBI Taxonomy" id="8355"/>
    <lineage>
        <taxon>Eukaryota</taxon>
        <taxon>Metazoa</taxon>
        <taxon>Chordata</taxon>
        <taxon>Craniata</taxon>
        <taxon>Vertebrata</taxon>
        <taxon>Euteleostomi</taxon>
        <taxon>Amphibia</taxon>
        <taxon>Batrachia</taxon>
        <taxon>Anura</taxon>
        <taxon>Pipoidea</taxon>
        <taxon>Pipidae</taxon>
        <taxon>Xenopodinae</taxon>
        <taxon>Xenopus</taxon>
        <taxon>Xenopus</taxon>
    </lineage>
</organism>
<evidence type="ECO:0000256" key="4">
    <source>
        <dbReference type="ARBA" id="ARBA00038222"/>
    </source>
</evidence>
<dbReference type="Bgee" id="108706709">
    <property type="expression patterns" value="Expressed in spleen and 13 other cell types or tissues"/>
</dbReference>
<name>A0A1L8HM37_XENLA</name>
<dbReference type="PANTHER" id="PTHR44427">
    <property type="entry name" value="CARCINOEMBRYONIC ANTIGEN-RELATED CELL ADHESION MOLECULE 19"/>
    <property type="match status" value="1"/>
</dbReference>
<comment type="similarity">
    <text evidence="4">Belongs to the immunoglobulin superfamily. CEA family.</text>
</comment>
<gene>
    <name evidence="7" type="primary">LOC108706709</name>
</gene>
<evidence type="ECO:0000256" key="2">
    <source>
        <dbReference type="ARBA" id="ARBA00023180"/>
    </source>
</evidence>
<keyword evidence="1" id="KW-0732">Signal</keyword>
<dbReference type="Pfam" id="PF07686">
    <property type="entry name" value="V-set"/>
    <property type="match status" value="1"/>
</dbReference>
<proteinExistence type="inferred from homology"/>
<dbReference type="GeneID" id="108706709"/>